<dbReference type="UniPathway" id="UPA00042">
    <property type="reaction ID" value="UER00497"/>
</dbReference>
<feature type="region of interest" description="Disordered" evidence="8">
    <location>
        <begin position="1"/>
        <end position="42"/>
    </location>
</feature>
<dbReference type="CDD" id="cd00430">
    <property type="entry name" value="PLPDE_III_AR"/>
    <property type="match status" value="1"/>
</dbReference>
<comment type="similarity">
    <text evidence="5">Belongs to the alanine racemase family.</text>
</comment>
<dbReference type="Proteomes" id="UP000014540">
    <property type="component" value="Unassembled WGS sequence"/>
</dbReference>
<keyword evidence="11" id="KW-1185">Reference proteome</keyword>
<dbReference type="InterPro" id="IPR029066">
    <property type="entry name" value="PLP-binding_barrel"/>
</dbReference>
<dbReference type="Gene3D" id="3.20.20.10">
    <property type="entry name" value="Alanine racemase"/>
    <property type="match status" value="1"/>
</dbReference>
<evidence type="ECO:0000313" key="10">
    <source>
        <dbReference type="EMBL" id="EPG72425.1"/>
    </source>
</evidence>
<comment type="caution">
    <text evidence="10">The sequence shown here is derived from an EMBL/GenBank/DDBJ whole genome shotgun (WGS) entry which is preliminary data.</text>
</comment>
<dbReference type="PROSITE" id="PS00395">
    <property type="entry name" value="ALANINE_RACEMASE"/>
    <property type="match status" value="1"/>
</dbReference>
<feature type="active site" description="Proton acceptor; specific for L-alanine" evidence="5">
    <location>
        <position position="309"/>
    </location>
</feature>
<organism evidence="10 11">
    <name type="scientific">Leptospira fainei serovar Hurstbridge str. BUT 6</name>
    <dbReference type="NCBI Taxonomy" id="1193011"/>
    <lineage>
        <taxon>Bacteria</taxon>
        <taxon>Pseudomonadati</taxon>
        <taxon>Spirochaetota</taxon>
        <taxon>Spirochaetia</taxon>
        <taxon>Leptospirales</taxon>
        <taxon>Leptospiraceae</taxon>
        <taxon>Leptospira</taxon>
    </lineage>
</organism>
<dbReference type="InterPro" id="IPR000821">
    <property type="entry name" value="Ala_racemase"/>
</dbReference>
<dbReference type="EMBL" id="AKWZ02000012">
    <property type="protein sequence ID" value="EPG72425.1"/>
    <property type="molecule type" value="Genomic_DNA"/>
</dbReference>
<name>S3V7N1_9LEPT</name>
<sequence>MRSFLPSGNPFFSAIDPEKTIGKKPGENNTRRNGKEPRRPLKDRTWIELSQEAVTLNLRSFRSLLSPKTLLSAVIKSNAYGHGFLQMAELSLNGGADLLAVNSLEEANYLRSKFPNVRILIMGATPAIQERVKEISDSNFWVIVSRTEDAKILASCRPRPQIHLKVDTGMGRLGSFGKELESILSDFKREILPLEGISTHFASTEDVIEQKYSKLQIQKFAEAIQTLETFGYTNVIRHACASASTMLFPEAHYDLVRIGISLYGLWPSLQTRLSLHLNGRNEFRLNPVLRWKARIVHLQDLPSDSFVGYGSTYQTSTPTKVAVVPVGYYEGLDRKLSNNGVMLVRGKRAKILGRICMNMTMLDVTHIHNVEIGDTVTIIGKDGQEEVTADDHANWTNTINYETTTRISESVPKYIVE</sequence>
<dbReference type="Gene3D" id="2.40.37.10">
    <property type="entry name" value="Lyase, Ornithine Decarboxylase, Chain A, domain 1"/>
    <property type="match status" value="1"/>
</dbReference>
<dbReference type="GO" id="GO:0030170">
    <property type="term" value="F:pyridoxal phosphate binding"/>
    <property type="evidence" value="ECO:0007669"/>
    <property type="project" value="UniProtKB-UniRule"/>
</dbReference>
<dbReference type="SUPFAM" id="SSF51419">
    <property type="entry name" value="PLP-binding barrel"/>
    <property type="match status" value="1"/>
</dbReference>
<feature type="active site" description="Proton acceptor; specific for D-alanine" evidence="5">
    <location>
        <position position="76"/>
    </location>
</feature>
<dbReference type="GO" id="GO:0030632">
    <property type="term" value="P:D-alanine biosynthetic process"/>
    <property type="evidence" value="ECO:0007669"/>
    <property type="project" value="UniProtKB-UniRule"/>
</dbReference>
<comment type="function">
    <text evidence="5">Catalyzes the interconversion of L-alanine and D-alanine. May also act on other amino acids.</text>
</comment>
<evidence type="ECO:0000256" key="7">
    <source>
        <dbReference type="PIRSR" id="PIRSR600821-52"/>
    </source>
</evidence>
<dbReference type="HAMAP" id="MF_01201">
    <property type="entry name" value="Ala_racemase"/>
    <property type="match status" value="1"/>
</dbReference>
<evidence type="ECO:0000256" key="5">
    <source>
        <dbReference type="HAMAP-Rule" id="MF_01201"/>
    </source>
</evidence>
<evidence type="ECO:0000259" key="9">
    <source>
        <dbReference type="SMART" id="SM01005"/>
    </source>
</evidence>
<dbReference type="GO" id="GO:0008784">
    <property type="term" value="F:alanine racemase activity"/>
    <property type="evidence" value="ECO:0007669"/>
    <property type="project" value="UniProtKB-UniRule"/>
</dbReference>
<dbReference type="InterPro" id="IPR009006">
    <property type="entry name" value="Ala_racemase/Decarboxylase_C"/>
</dbReference>
<feature type="binding site" evidence="5 7">
    <location>
        <position position="172"/>
    </location>
    <ligand>
        <name>substrate</name>
    </ligand>
</feature>
<evidence type="ECO:0000256" key="2">
    <source>
        <dbReference type="ARBA" id="ARBA00001933"/>
    </source>
</evidence>
<dbReference type="PRINTS" id="PR00992">
    <property type="entry name" value="ALARACEMASE"/>
</dbReference>
<feature type="modified residue" description="N6-(pyridoxal phosphate)lysine" evidence="5 6">
    <location>
        <position position="76"/>
    </location>
</feature>
<dbReference type="Pfam" id="PF01168">
    <property type="entry name" value="Ala_racemase_N"/>
    <property type="match status" value="1"/>
</dbReference>
<feature type="binding site" evidence="5 7">
    <location>
        <position position="357"/>
    </location>
    <ligand>
        <name>substrate</name>
    </ligand>
</feature>
<evidence type="ECO:0000256" key="3">
    <source>
        <dbReference type="ARBA" id="ARBA00022898"/>
    </source>
</evidence>
<keyword evidence="4 5" id="KW-0413">Isomerase</keyword>
<comment type="cofactor">
    <cofactor evidence="2 5 6">
        <name>pyridoxal 5'-phosphate</name>
        <dbReference type="ChEBI" id="CHEBI:597326"/>
    </cofactor>
</comment>
<comment type="pathway">
    <text evidence="5">Amino-acid biosynthesis; D-alanine biosynthesis; D-alanine from L-alanine: step 1/1.</text>
</comment>
<reference evidence="10" key="1">
    <citation type="submission" date="2013-04" db="EMBL/GenBank/DDBJ databases">
        <authorList>
            <person name="Harkins D.M."/>
            <person name="Durkin A.S."/>
            <person name="Selengut J.D."/>
            <person name="Sanka R."/>
            <person name="DePew J."/>
            <person name="Purushe J."/>
            <person name="Ahmed A."/>
            <person name="van der Linden H."/>
            <person name="Goris M.G.A."/>
            <person name="Hartskeerl R.A."/>
            <person name="Vinetz J.M."/>
            <person name="Sutton G.G."/>
            <person name="Nelson W.C."/>
            <person name="Fouts D.E."/>
        </authorList>
    </citation>
    <scope>NUCLEOTIDE SEQUENCE [LARGE SCALE GENOMIC DNA]</scope>
    <source>
        <strain evidence="10">BUT 6</strain>
    </source>
</reference>
<dbReference type="GO" id="GO:0005829">
    <property type="term" value="C:cytosol"/>
    <property type="evidence" value="ECO:0007669"/>
    <property type="project" value="TreeGrafter"/>
</dbReference>
<gene>
    <name evidence="10" type="primary">alr</name>
    <name evidence="10" type="ORF">LEP1GSC058_0232</name>
</gene>
<proteinExistence type="inferred from homology"/>
<dbReference type="InterPro" id="IPR011079">
    <property type="entry name" value="Ala_racemase_C"/>
</dbReference>
<dbReference type="Pfam" id="PF00842">
    <property type="entry name" value="Ala_racemase_C"/>
    <property type="match status" value="1"/>
</dbReference>
<accession>S3V7N1</accession>
<evidence type="ECO:0000256" key="8">
    <source>
        <dbReference type="SAM" id="MobiDB-lite"/>
    </source>
</evidence>
<dbReference type="NCBIfam" id="TIGR00492">
    <property type="entry name" value="alr"/>
    <property type="match status" value="1"/>
</dbReference>
<comment type="catalytic activity">
    <reaction evidence="1 5">
        <text>L-alanine = D-alanine</text>
        <dbReference type="Rhea" id="RHEA:20249"/>
        <dbReference type="ChEBI" id="CHEBI:57416"/>
        <dbReference type="ChEBI" id="CHEBI:57972"/>
        <dbReference type="EC" id="5.1.1.1"/>
    </reaction>
</comment>
<dbReference type="FunFam" id="3.20.20.10:FF:000002">
    <property type="entry name" value="Alanine racemase"/>
    <property type="match status" value="1"/>
</dbReference>
<evidence type="ECO:0000313" key="11">
    <source>
        <dbReference type="Proteomes" id="UP000014540"/>
    </source>
</evidence>
<evidence type="ECO:0000256" key="6">
    <source>
        <dbReference type="PIRSR" id="PIRSR600821-50"/>
    </source>
</evidence>
<dbReference type="EC" id="5.1.1.1" evidence="5"/>
<dbReference type="STRING" id="1193011.LEP1GSC058_0232"/>
<dbReference type="AlphaFoldDB" id="S3V7N1"/>
<dbReference type="PANTHER" id="PTHR30511:SF0">
    <property type="entry name" value="ALANINE RACEMASE, CATABOLIC-RELATED"/>
    <property type="match status" value="1"/>
</dbReference>
<dbReference type="InterPro" id="IPR020622">
    <property type="entry name" value="Ala_racemase_pyridoxalP-BS"/>
</dbReference>
<evidence type="ECO:0000256" key="4">
    <source>
        <dbReference type="ARBA" id="ARBA00023235"/>
    </source>
</evidence>
<feature type="domain" description="Alanine racemase C-terminal" evidence="9">
    <location>
        <begin position="288"/>
        <end position="416"/>
    </location>
</feature>
<dbReference type="SUPFAM" id="SSF50621">
    <property type="entry name" value="Alanine racemase C-terminal domain-like"/>
    <property type="match status" value="1"/>
</dbReference>
<keyword evidence="3 5" id="KW-0663">Pyridoxal phosphate</keyword>
<dbReference type="InterPro" id="IPR001608">
    <property type="entry name" value="Ala_racemase_N"/>
</dbReference>
<dbReference type="SMART" id="SM01005">
    <property type="entry name" value="Ala_racemase_C"/>
    <property type="match status" value="1"/>
</dbReference>
<dbReference type="PANTHER" id="PTHR30511">
    <property type="entry name" value="ALANINE RACEMASE"/>
    <property type="match status" value="1"/>
</dbReference>
<evidence type="ECO:0000256" key="1">
    <source>
        <dbReference type="ARBA" id="ARBA00000316"/>
    </source>
</evidence>
<dbReference type="OrthoDB" id="9813814at2"/>
<protein>
    <recommendedName>
        <fullName evidence="5">Alanine racemase</fullName>
        <ecNumber evidence="5">5.1.1.1</ecNumber>
    </recommendedName>
</protein>
<feature type="compositionally biased region" description="Basic and acidic residues" evidence="8">
    <location>
        <begin position="16"/>
        <end position="42"/>
    </location>
</feature>